<dbReference type="PROSITE" id="PS00028">
    <property type="entry name" value="ZINC_FINGER_C2H2_1"/>
    <property type="match status" value="1"/>
</dbReference>
<evidence type="ECO:0000259" key="3">
    <source>
        <dbReference type="PROSITE" id="PS50157"/>
    </source>
</evidence>
<dbReference type="EMBL" id="CM018035">
    <property type="protein sequence ID" value="KAA8542830.1"/>
    <property type="molecule type" value="Genomic_DNA"/>
</dbReference>
<organism evidence="4 5">
    <name type="scientific">Nyssa sinensis</name>
    <dbReference type="NCBI Taxonomy" id="561372"/>
    <lineage>
        <taxon>Eukaryota</taxon>
        <taxon>Viridiplantae</taxon>
        <taxon>Streptophyta</taxon>
        <taxon>Embryophyta</taxon>
        <taxon>Tracheophyta</taxon>
        <taxon>Spermatophyta</taxon>
        <taxon>Magnoliopsida</taxon>
        <taxon>eudicotyledons</taxon>
        <taxon>Gunneridae</taxon>
        <taxon>Pentapetalae</taxon>
        <taxon>asterids</taxon>
        <taxon>Cornales</taxon>
        <taxon>Nyssaceae</taxon>
        <taxon>Nyssa</taxon>
    </lineage>
</organism>
<evidence type="ECO:0000313" key="5">
    <source>
        <dbReference type="Proteomes" id="UP000325577"/>
    </source>
</evidence>
<feature type="compositionally biased region" description="Polar residues" evidence="2">
    <location>
        <begin position="72"/>
        <end position="81"/>
    </location>
</feature>
<dbReference type="Pfam" id="PF13912">
    <property type="entry name" value="zf-C2H2_6"/>
    <property type="match status" value="1"/>
</dbReference>
<accession>A0A5J5BKQ8</accession>
<dbReference type="GO" id="GO:0008270">
    <property type="term" value="F:zinc ion binding"/>
    <property type="evidence" value="ECO:0007669"/>
    <property type="project" value="UniProtKB-KW"/>
</dbReference>
<keyword evidence="1" id="KW-0479">Metal-binding</keyword>
<name>A0A5J5BKQ8_9ASTE</name>
<feature type="domain" description="C2H2-type" evidence="3">
    <location>
        <begin position="78"/>
        <end position="104"/>
    </location>
</feature>
<dbReference type="OrthoDB" id="2019803at2759"/>
<dbReference type="PROSITE" id="PS50157">
    <property type="entry name" value="ZINC_FINGER_C2H2_2"/>
    <property type="match status" value="1"/>
</dbReference>
<keyword evidence="5" id="KW-1185">Reference proteome</keyword>
<dbReference type="InterPro" id="IPR013087">
    <property type="entry name" value="Znf_C2H2_type"/>
</dbReference>
<keyword evidence="1" id="KW-0862">Zinc</keyword>
<evidence type="ECO:0000256" key="1">
    <source>
        <dbReference type="PROSITE-ProRule" id="PRU00042"/>
    </source>
</evidence>
<reference evidence="4 5" key="1">
    <citation type="submission" date="2019-09" db="EMBL/GenBank/DDBJ databases">
        <title>A chromosome-level genome assembly of the Chinese tupelo Nyssa sinensis.</title>
        <authorList>
            <person name="Yang X."/>
            <person name="Kang M."/>
            <person name="Yang Y."/>
            <person name="Xiong H."/>
            <person name="Wang M."/>
            <person name="Zhang Z."/>
            <person name="Wang Z."/>
            <person name="Wu H."/>
            <person name="Ma T."/>
            <person name="Liu J."/>
            <person name="Xi Z."/>
        </authorList>
    </citation>
    <scope>NUCLEOTIDE SEQUENCE [LARGE SCALE GENOMIC DNA]</scope>
    <source>
        <strain evidence="4">J267</strain>
        <tissue evidence="4">Leaf</tissue>
    </source>
</reference>
<sequence length="104" mass="10836">MGAAMFSSGRDRCGGVGGSVVDSASGGHWWRWLSAMSSSGVRWRLGWHATPRPSKKAGKTPASSGKLKEQSPKSGSQVSCNSCSKTFNSGKALESHSKAKHGGK</sequence>
<gene>
    <name evidence="4" type="ORF">F0562_023982</name>
</gene>
<evidence type="ECO:0000256" key="2">
    <source>
        <dbReference type="SAM" id="MobiDB-lite"/>
    </source>
</evidence>
<protein>
    <recommendedName>
        <fullName evidence="3">C2H2-type domain-containing protein</fullName>
    </recommendedName>
</protein>
<dbReference type="Proteomes" id="UP000325577">
    <property type="component" value="Linkage Group LG12"/>
</dbReference>
<dbReference type="AlphaFoldDB" id="A0A5J5BKQ8"/>
<feature type="region of interest" description="Disordered" evidence="2">
    <location>
        <begin position="46"/>
        <end position="81"/>
    </location>
</feature>
<evidence type="ECO:0000313" key="4">
    <source>
        <dbReference type="EMBL" id="KAA8542830.1"/>
    </source>
</evidence>
<keyword evidence="1" id="KW-0863">Zinc-finger</keyword>
<proteinExistence type="predicted"/>